<sequence>MGVNFVVSAIWLSLPRVQPARYCRRIDSVLLLGLHKGFPFLMKAIDIRNMHNKNYNKRVCSCTKELLVSSTVYTSLALIKRQRRSMPFVDKNRKVGSFHFYETKAKSAINLFK</sequence>
<protein>
    <submittedName>
        <fullName evidence="1">Uncharacterized protein</fullName>
    </submittedName>
</protein>
<gene>
    <name evidence="1" type="ORF">HAX54_015861</name>
</gene>
<organism evidence="1 2">
    <name type="scientific">Datura stramonium</name>
    <name type="common">Jimsonweed</name>
    <name type="synonym">Common thornapple</name>
    <dbReference type="NCBI Taxonomy" id="4076"/>
    <lineage>
        <taxon>Eukaryota</taxon>
        <taxon>Viridiplantae</taxon>
        <taxon>Streptophyta</taxon>
        <taxon>Embryophyta</taxon>
        <taxon>Tracheophyta</taxon>
        <taxon>Spermatophyta</taxon>
        <taxon>Magnoliopsida</taxon>
        <taxon>eudicotyledons</taxon>
        <taxon>Gunneridae</taxon>
        <taxon>Pentapetalae</taxon>
        <taxon>asterids</taxon>
        <taxon>lamiids</taxon>
        <taxon>Solanales</taxon>
        <taxon>Solanaceae</taxon>
        <taxon>Solanoideae</taxon>
        <taxon>Datureae</taxon>
        <taxon>Datura</taxon>
    </lineage>
</organism>
<evidence type="ECO:0000313" key="2">
    <source>
        <dbReference type="Proteomes" id="UP000823775"/>
    </source>
</evidence>
<proteinExistence type="predicted"/>
<name>A0ABS8UHV4_DATST</name>
<keyword evidence="2" id="KW-1185">Reference proteome</keyword>
<accession>A0ABS8UHV4</accession>
<dbReference type="EMBL" id="JACEIK010002017">
    <property type="protein sequence ID" value="MCD9558474.1"/>
    <property type="molecule type" value="Genomic_DNA"/>
</dbReference>
<dbReference type="Proteomes" id="UP000823775">
    <property type="component" value="Unassembled WGS sequence"/>
</dbReference>
<evidence type="ECO:0000313" key="1">
    <source>
        <dbReference type="EMBL" id="MCD9558474.1"/>
    </source>
</evidence>
<comment type="caution">
    <text evidence="1">The sequence shown here is derived from an EMBL/GenBank/DDBJ whole genome shotgun (WGS) entry which is preliminary data.</text>
</comment>
<reference evidence="1 2" key="1">
    <citation type="journal article" date="2021" name="BMC Genomics">
        <title>Datura genome reveals duplications of psychoactive alkaloid biosynthetic genes and high mutation rate following tissue culture.</title>
        <authorList>
            <person name="Rajewski A."/>
            <person name="Carter-House D."/>
            <person name="Stajich J."/>
            <person name="Litt A."/>
        </authorList>
    </citation>
    <scope>NUCLEOTIDE SEQUENCE [LARGE SCALE GENOMIC DNA]</scope>
    <source>
        <strain evidence="1">AR-01</strain>
    </source>
</reference>